<reference evidence="3" key="1">
    <citation type="submission" date="2016-04" db="EMBL/GenBank/DDBJ databases">
        <title>Cephalotus genome sequencing.</title>
        <authorList>
            <person name="Fukushima K."/>
            <person name="Hasebe M."/>
            <person name="Fang X."/>
        </authorList>
    </citation>
    <scope>NUCLEOTIDE SEQUENCE [LARGE SCALE GENOMIC DNA]</scope>
    <source>
        <strain evidence="3">cv. St1</strain>
    </source>
</reference>
<dbReference type="OrthoDB" id="1572276at2759"/>
<evidence type="ECO:0000259" key="1">
    <source>
        <dbReference type="Pfam" id="PF10536"/>
    </source>
</evidence>
<dbReference type="GO" id="GO:0010073">
    <property type="term" value="P:meristem maintenance"/>
    <property type="evidence" value="ECO:0007669"/>
    <property type="project" value="InterPro"/>
</dbReference>
<organism evidence="2 3">
    <name type="scientific">Cephalotus follicularis</name>
    <name type="common">Albany pitcher plant</name>
    <dbReference type="NCBI Taxonomy" id="3775"/>
    <lineage>
        <taxon>Eukaryota</taxon>
        <taxon>Viridiplantae</taxon>
        <taxon>Streptophyta</taxon>
        <taxon>Embryophyta</taxon>
        <taxon>Tracheophyta</taxon>
        <taxon>Spermatophyta</taxon>
        <taxon>Magnoliopsida</taxon>
        <taxon>eudicotyledons</taxon>
        <taxon>Gunneridae</taxon>
        <taxon>Pentapetalae</taxon>
        <taxon>rosids</taxon>
        <taxon>fabids</taxon>
        <taxon>Oxalidales</taxon>
        <taxon>Cephalotaceae</taxon>
        <taxon>Cephalotus</taxon>
    </lineage>
</organism>
<dbReference type="PANTHER" id="PTHR46033">
    <property type="entry name" value="PROTEIN MAIN-LIKE 2"/>
    <property type="match status" value="1"/>
</dbReference>
<evidence type="ECO:0000313" key="3">
    <source>
        <dbReference type="Proteomes" id="UP000187406"/>
    </source>
</evidence>
<accession>A0A1Q3AYH5</accession>
<dbReference type="EMBL" id="BDDD01000160">
    <property type="protein sequence ID" value="GAV60603.1"/>
    <property type="molecule type" value="Genomic_DNA"/>
</dbReference>
<comment type="caution">
    <text evidence="2">The sequence shown here is derived from an EMBL/GenBank/DDBJ whole genome shotgun (WGS) entry which is preliminary data.</text>
</comment>
<gene>
    <name evidence="2" type="ORF">CFOL_v3_04133</name>
</gene>
<feature type="non-terminal residue" evidence="2">
    <location>
        <position position="1"/>
    </location>
</feature>
<dbReference type="InParanoid" id="A0A1Q3AYH5"/>
<name>A0A1Q3AYH5_CEPFO</name>
<dbReference type="PANTHER" id="PTHR46033:SF80">
    <property type="entry name" value="PROTEIN MAIN-LIKE 2-LIKE"/>
    <property type="match status" value="1"/>
</dbReference>
<dbReference type="Proteomes" id="UP000187406">
    <property type="component" value="Unassembled WGS sequence"/>
</dbReference>
<keyword evidence="3" id="KW-1185">Reference proteome</keyword>
<dbReference type="Pfam" id="PF10536">
    <property type="entry name" value="PMD"/>
    <property type="match status" value="1"/>
</dbReference>
<dbReference type="InterPro" id="IPR019557">
    <property type="entry name" value="AminoTfrase-like_pln_mobile"/>
</dbReference>
<proteinExistence type="predicted"/>
<feature type="domain" description="Aminotransferase-like plant mobile" evidence="1">
    <location>
        <begin position="2"/>
        <end position="216"/>
    </location>
</feature>
<dbReference type="InterPro" id="IPR044824">
    <property type="entry name" value="MAIN-like"/>
</dbReference>
<protein>
    <submittedName>
        <fullName evidence="2">PMD domain-containing protein</fullName>
    </submittedName>
</protein>
<dbReference type="STRING" id="3775.A0A1Q3AYH5"/>
<evidence type="ECO:0000313" key="2">
    <source>
        <dbReference type="EMBL" id="GAV60603.1"/>
    </source>
</evidence>
<dbReference type="AlphaFoldDB" id="A0A1Q3AYH5"/>
<sequence>LELSAFLAMWLSRYIFPGNPRNGVSWQVFPLALKLAKGMSFHLAHAFLGTVYELLDLYKEAMEHSKGKYVYLSFIDIAFLQIFMWERFLSLAKPVARADGEEPSFRTLRWCGIKKSRNVKRVLDRESEFCFRPYVVDVGEFKAVINYPENYQVVRMAGDGGYIRDPDKEMSLIFPFGYMLAMVEEATSQSVGNAFTVMVYSLSLVAPQFGFSQGVYLYLPSSRIIDRVGEKFHDITFFNSFLDSLEFAFLERKGVGKDAPSWIVSGLQSS</sequence>